<dbReference type="InterPro" id="IPR023927">
    <property type="entry name" value="SbnA"/>
</dbReference>
<reference evidence="11" key="1">
    <citation type="submission" date="2020-10" db="EMBL/GenBank/DDBJ databases">
        <title>Taxonomic study of unclassified bacteria belonging to the class Ktedonobacteria.</title>
        <authorList>
            <person name="Yabe S."/>
            <person name="Wang C.M."/>
            <person name="Zheng Y."/>
            <person name="Sakai Y."/>
            <person name="Cavaletti L."/>
            <person name="Monciardini P."/>
            <person name="Donadio S."/>
        </authorList>
    </citation>
    <scope>NUCLEOTIDE SEQUENCE</scope>
    <source>
        <strain evidence="11">ID150040</strain>
    </source>
</reference>
<evidence type="ECO:0000256" key="1">
    <source>
        <dbReference type="ARBA" id="ARBA00001933"/>
    </source>
</evidence>
<gene>
    <name evidence="11" type="ORF">KSF_060740</name>
</gene>
<evidence type="ECO:0000259" key="10">
    <source>
        <dbReference type="Pfam" id="PF00291"/>
    </source>
</evidence>
<dbReference type="AlphaFoldDB" id="A0A8J3IK84"/>
<dbReference type="EMBL" id="BNJK01000001">
    <property type="protein sequence ID" value="GHO96026.1"/>
    <property type="molecule type" value="Genomic_DNA"/>
</dbReference>
<dbReference type="Pfam" id="PF00291">
    <property type="entry name" value="PALP"/>
    <property type="match status" value="1"/>
</dbReference>
<dbReference type="EC" id="2.5.1.140" evidence="6"/>
<accession>A0A8J3IK84</accession>
<dbReference type="NCBIfam" id="TIGR03945">
    <property type="entry name" value="PLP_SbnA_fam"/>
    <property type="match status" value="1"/>
</dbReference>
<organism evidence="11 12">
    <name type="scientific">Reticulibacter mediterranei</name>
    <dbReference type="NCBI Taxonomy" id="2778369"/>
    <lineage>
        <taxon>Bacteria</taxon>
        <taxon>Bacillati</taxon>
        <taxon>Chloroflexota</taxon>
        <taxon>Ktedonobacteria</taxon>
        <taxon>Ktedonobacterales</taxon>
        <taxon>Reticulibacteraceae</taxon>
        <taxon>Reticulibacter</taxon>
    </lineage>
</organism>
<dbReference type="Proteomes" id="UP000597444">
    <property type="component" value="Unassembled WGS sequence"/>
</dbReference>
<keyword evidence="12" id="KW-1185">Reference proteome</keyword>
<evidence type="ECO:0000256" key="7">
    <source>
        <dbReference type="ARBA" id="ARBA00016985"/>
    </source>
</evidence>
<evidence type="ECO:0000256" key="3">
    <source>
        <dbReference type="ARBA" id="ARBA00004924"/>
    </source>
</evidence>
<evidence type="ECO:0000256" key="8">
    <source>
        <dbReference type="ARBA" id="ARBA00022679"/>
    </source>
</evidence>
<dbReference type="GO" id="GO:0016765">
    <property type="term" value="F:transferase activity, transferring alkyl or aryl (other than methyl) groups"/>
    <property type="evidence" value="ECO:0007669"/>
    <property type="project" value="UniProtKB-ARBA"/>
</dbReference>
<comment type="function">
    <text evidence="2">Catalyzes the synthesis of N-((2S)-2-amino-2-carboxyethyl)-L-glutamate (ACEGA) from O-phospho-L-serine and L-glutamate. Involved in the biosynthesis of L-2,3-diaminopropionic acid (L-Dap), a precursor of staphyloferrin B and antibiotics.</text>
</comment>
<dbReference type="InterPro" id="IPR050214">
    <property type="entry name" value="Cys_Synth/Cystath_Beta-Synth"/>
</dbReference>
<dbReference type="InterPro" id="IPR036052">
    <property type="entry name" value="TrpB-like_PALP_sf"/>
</dbReference>
<dbReference type="RefSeq" id="WP_220206676.1">
    <property type="nucleotide sequence ID" value="NZ_BNJK01000001.1"/>
</dbReference>
<feature type="domain" description="Tryptophan synthase beta chain-like PALP" evidence="10">
    <location>
        <begin position="19"/>
        <end position="304"/>
    </location>
</feature>
<dbReference type="SUPFAM" id="SSF53686">
    <property type="entry name" value="Tryptophan synthase beta subunit-like PLP-dependent enzymes"/>
    <property type="match status" value="1"/>
</dbReference>
<dbReference type="GO" id="GO:0006535">
    <property type="term" value="P:cysteine biosynthetic process from serine"/>
    <property type="evidence" value="ECO:0007669"/>
    <property type="project" value="InterPro"/>
</dbReference>
<comment type="pathway">
    <text evidence="3">Siderophore biosynthesis.</text>
</comment>
<evidence type="ECO:0000256" key="9">
    <source>
        <dbReference type="ARBA" id="ARBA00022898"/>
    </source>
</evidence>
<evidence type="ECO:0000256" key="2">
    <source>
        <dbReference type="ARBA" id="ARBA00004056"/>
    </source>
</evidence>
<comment type="similarity">
    <text evidence="4">Belongs to the cysteine synthase/cystathionine beta-synthase family. SbnA subfamily.</text>
</comment>
<name>A0A8J3IK84_9CHLR</name>
<keyword evidence="8" id="KW-0808">Transferase</keyword>
<evidence type="ECO:0000256" key="5">
    <source>
        <dbReference type="ARBA" id="ARBA00011738"/>
    </source>
</evidence>
<keyword evidence="9" id="KW-0663">Pyridoxal phosphate</keyword>
<sequence length="347" mass="37362">MDTAAIADLAPVELNKLAQRLGNTPMKSVHLVIGGVARKIHLKLESENPTGSVKDRTGYGLIQALEAKNLLHKNSTIIESTSGNLGVALSFFCKLKGYGFVAVVDPKTTQENLGKMQALGAQIEMVDTPDENGGYLLSRLRRVHDLCESSDSYVWTNQYGNPANPQIHYSSTGPEIYEQMQGEVDALFVAVSTGGTLAGVGQYFREASPTTSIIGVDAHGSVVFGTPPAPRKLTGIGSSRPSSFITGNLYDLHMLVRDEEAFAFCRTLWETTSIKVGGSSGAVIAACAQYLQAHPEVKNVVCLCADGGDNYANSIYNDEWLQKQGLQLSKEHLGPVEEIILKTSSIR</sequence>
<comment type="cofactor">
    <cofactor evidence="1">
        <name>pyridoxal 5'-phosphate</name>
        <dbReference type="ChEBI" id="CHEBI:597326"/>
    </cofactor>
</comment>
<comment type="subunit">
    <text evidence="5">Homodimer.</text>
</comment>
<dbReference type="InterPro" id="IPR001216">
    <property type="entry name" value="P-phosphate_BS"/>
</dbReference>
<evidence type="ECO:0000256" key="4">
    <source>
        <dbReference type="ARBA" id="ARBA00008519"/>
    </source>
</evidence>
<evidence type="ECO:0000256" key="6">
    <source>
        <dbReference type="ARBA" id="ARBA00012331"/>
    </source>
</evidence>
<dbReference type="PROSITE" id="PS00901">
    <property type="entry name" value="CYS_SYNTHASE"/>
    <property type="match status" value="1"/>
</dbReference>
<dbReference type="CDD" id="cd01561">
    <property type="entry name" value="CBS_like"/>
    <property type="match status" value="1"/>
</dbReference>
<proteinExistence type="inferred from homology"/>
<evidence type="ECO:0000313" key="11">
    <source>
        <dbReference type="EMBL" id="GHO96026.1"/>
    </source>
</evidence>
<protein>
    <recommendedName>
        <fullName evidence="7">N-(2-amino-2-carboxyethyl)-L-glutamate synthase</fullName>
        <ecNumber evidence="6">2.5.1.140</ecNumber>
    </recommendedName>
</protein>
<dbReference type="PANTHER" id="PTHR10314">
    <property type="entry name" value="CYSTATHIONINE BETA-SYNTHASE"/>
    <property type="match status" value="1"/>
</dbReference>
<evidence type="ECO:0000313" key="12">
    <source>
        <dbReference type="Proteomes" id="UP000597444"/>
    </source>
</evidence>
<dbReference type="InterPro" id="IPR001926">
    <property type="entry name" value="TrpB-like_PALP"/>
</dbReference>
<dbReference type="Gene3D" id="3.40.50.1100">
    <property type="match status" value="2"/>
</dbReference>
<comment type="caution">
    <text evidence="11">The sequence shown here is derived from an EMBL/GenBank/DDBJ whole genome shotgun (WGS) entry which is preliminary data.</text>
</comment>